<dbReference type="PRINTS" id="PR01537">
    <property type="entry name" value="INTRLKN1R1F"/>
</dbReference>
<evidence type="ECO:0000259" key="8">
    <source>
        <dbReference type="PROSITE" id="PS50104"/>
    </source>
</evidence>
<accession>A0A6J1QTG1</accession>
<keyword evidence="9" id="KW-1185">Reference proteome</keyword>
<keyword evidence="6 7" id="KW-0472">Membrane</keyword>
<dbReference type="InterPro" id="IPR000157">
    <property type="entry name" value="TIR_dom"/>
</dbReference>
<dbReference type="Gene3D" id="3.40.50.10140">
    <property type="entry name" value="Toll/interleukin-1 receptor homology (TIR) domain"/>
    <property type="match status" value="1"/>
</dbReference>
<dbReference type="InterPro" id="IPR032675">
    <property type="entry name" value="LRR_dom_sf"/>
</dbReference>
<evidence type="ECO:0000256" key="3">
    <source>
        <dbReference type="ARBA" id="ARBA00022692"/>
    </source>
</evidence>
<dbReference type="PROSITE" id="PS51450">
    <property type="entry name" value="LRR"/>
    <property type="match status" value="1"/>
</dbReference>
<feature type="non-terminal residue" evidence="10">
    <location>
        <position position="346"/>
    </location>
</feature>
<dbReference type="RefSeq" id="XP_024885794.1">
    <property type="nucleotide sequence ID" value="XM_025030026.1"/>
</dbReference>
<dbReference type="Proteomes" id="UP000504618">
    <property type="component" value="Unplaced"/>
</dbReference>
<evidence type="ECO:0000256" key="1">
    <source>
        <dbReference type="ARBA" id="ARBA00004167"/>
    </source>
</evidence>
<dbReference type="GO" id="GO:0045087">
    <property type="term" value="P:innate immune response"/>
    <property type="evidence" value="ECO:0007669"/>
    <property type="project" value="TreeGrafter"/>
</dbReference>
<reference evidence="10" key="1">
    <citation type="submission" date="2025-08" db="UniProtKB">
        <authorList>
            <consortium name="RefSeq"/>
        </authorList>
    </citation>
    <scope>IDENTIFICATION</scope>
    <source>
        <tissue evidence="10">Whole body</tissue>
    </source>
</reference>
<dbReference type="GeneID" id="112463567"/>
<dbReference type="PANTHER" id="PTHR24365">
    <property type="entry name" value="TOLL-LIKE RECEPTOR"/>
    <property type="match status" value="1"/>
</dbReference>
<sequence>MGFESVRKLNLSHNAISEISLGRLSNTLQVLELNNNNLSRIHPDVLEFLKQSTNLTRLTLHEKPWKCDCEANDFRSFIQTKLVNLTDLFKVTCPGRKISVSVMTMVDFCPSYMTTIMVICIVISLAGFLIGIFGLLYYKYQQQIKVWLFAHQWCLWFVTEEELDKEKLYDAFVSYSHKDHDFVVDELVPKLENGPTPFKLCLHYRDFLPGEWIPANIASSVENSRRTIVVLSPNFLESVWGRMEFRAAHSQALSEGRARVILILYGDIGHTDDLDSELKAYLDMNTYVKWGDPWFWDKLRYALPHQPKPARNSIAGKKIFENHQLYIQTNGEKKELIYPIGLPETP</sequence>
<dbReference type="SUPFAM" id="SSF52200">
    <property type="entry name" value="Toll/Interleukin receptor TIR domain"/>
    <property type="match status" value="1"/>
</dbReference>
<dbReference type="Gene3D" id="3.80.10.10">
    <property type="entry name" value="Ribonuclease Inhibitor"/>
    <property type="match status" value="1"/>
</dbReference>
<dbReference type="OrthoDB" id="1421090at2759"/>
<gene>
    <name evidence="10" type="primary">LOC112463567</name>
</gene>
<name>A0A6J1QTG1_9HYME</name>
<keyword evidence="4" id="KW-0732">Signal</keyword>
<comment type="similarity">
    <text evidence="2">Belongs to the Toll-like receptor family.</text>
</comment>
<proteinExistence type="inferred from homology"/>
<dbReference type="InterPro" id="IPR001611">
    <property type="entry name" value="Leu-rich_rpt"/>
</dbReference>
<evidence type="ECO:0000313" key="10">
    <source>
        <dbReference type="RefSeq" id="XP_024885794.1"/>
    </source>
</evidence>
<dbReference type="Pfam" id="PF01582">
    <property type="entry name" value="TIR"/>
    <property type="match status" value="1"/>
</dbReference>
<evidence type="ECO:0000256" key="7">
    <source>
        <dbReference type="SAM" id="Phobius"/>
    </source>
</evidence>
<dbReference type="GO" id="GO:0038023">
    <property type="term" value="F:signaling receptor activity"/>
    <property type="evidence" value="ECO:0007669"/>
    <property type="project" value="TreeGrafter"/>
</dbReference>
<protein>
    <submittedName>
        <fullName evidence="10">Protein toll-like</fullName>
    </submittedName>
</protein>
<organism evidence="9 10">
    <name type="scientific">Temnothorax curvispinosus</name>
    <dbReference type="NCBI Taxonomy" id="300111"/>
    <lineage>
        <taxon>Eukaryota</taxon>
        <taxon>Metazoa</taxon>
        <taxon>Ecdysozoa</taxon>
        <taxon>Arthropoda</taxon>
        <taxon>Hexapoda</taxon>
        <taxon>Insecta</taxon>
        <taxon>Pterygota</taxon>
        <taxon>Neoptera</taxon>
        <taxon>Endopterygota</taxon>
        <taxon>Hymenoptera</taxon>
        <taxon>Apocrita</taxon>
        <taxon>Aculeata</taxon>
        <taxon>Formicoidea</taxon>
        <taxon>Formicidae</taxon>
        <taxon>Myrmicinae</taxon>
        <taxon>Temnothorax</taxon>
    </lineage>
</organism>
<dbReference type="GO" id="GO:0007165">
    <property type="term" value="P:signal transduction"/>
    <property type="evidence" value="ECO:0007669"/>
    <property type="project" value="InterPro"/>
</dbReference>
<dbReference type="PROSITE" id="PS50104">
    <property type="entry name" value="TIR"/>
    <property type="match status" value="1"/>
</dbReference>
<evidence type="ECO:0000256" key="5">
    <source>
        <dbReference type="ARBA" id="ARBA00022989"/>
    </source>
</evidence>
<evidence type="ECO:0000256" key="2">
    <source>
        <dbReference type="ARBA" id="ARBA00009634"/>
    </source>
</evidence>
<keyword evidence="5 7" id="KW-1133">Transmembrane helix</keyword>
<dbReference type="AlphaFoldDB" id="A0A6J1QTG1"/>
<feature type="transmembrane region" description="Helical" evidence="7">
    <location>
        <begin position="112"/>
        <end position="138"/>
    </location>
</feature>
<dbReference type="SUPFAM" id="SSF52058">
    <property type="entry name" value="L domain-like"/>
    <property type="match status" value="1"/>
</dbReference>
<dbReference type="FunFam" id="3.40.50.10140:FF:000020">
    <property type="entry name" value="Blast:Protein toll"/>
    <property type="match status" value="1"/>
</dbReference>
<comment type="subcellular location">
    <subcellularLocation>
        <location evidence="1">Membrane</location>
        <topology evidence="1">Single-pass membrane protein</topology>
    </subcellularLocation>
</comment>
<keyword evidence="3 7" id="KW-0812">Transmembrane</keyword>
<evidence type="ECO:0000313" key="9">
    <source>
        <dbReference type="Proteomes" id="UP000504618"/>
    </source>
</evidence>
<evidence type="ECO:0000256" key="6">
    <source>
        <dbReference type="ARBA" id="ARBA00023136"/>
    </source>
</evidence>
<dbReference type="InterPro" id="IPR035897">
    <property type="entry name" value="Toll_tir_struct_dom_sf"/>
</dbReference>
<evidence type="ECO:0000256" key="4">
    <source>
        <dbReference type="ARBA" id="ARBA00022729"/>
    </source>
</evidence>
<feature type="domain" description="TIR" evidence="8">
    <location>
        <begin position="167"/>
        <end position="303"/>
    </location>
</feature>
<dbReference type="SMART" id="SM00255">
    <property type="entry name" value="TIR"/>
    <property type="match status" value="1"/>
</dbReference>
<dbReference type="GO" id="GO:0005886">
    <property type="term" value="C:plasma membrane"/>
    <property type="evidence" value="ECO:0007669"/>
    <property type="project" value="TreeGrafter"/>
</dbReference>
<dbReference type="PANTHER" id="PTHR24365:SF541">
    <property type="entry name" value="PROTEIN TOLL-RELATED"/>
    <property type="match status" value="1"/>
</dbReference>